<dbReference type="InterPro" id="IPR011057">
    <property type="entry name" value="Mss4-like_sf"/>
</dbReference>
<comment type="caution">
    <text evidence="6">The sequence shown here is derived from an EMBL/GenBank/DDBJ whole genome shotgun (WGS) entry which is preliminary data.</text>
</comment>
<gene>
    <name evidence="6" type="ORF">J2S73_002737</name>
</gene>
<dbReference type="Gene3D" id="3.90.1590.10">
    <property type="entry name" value="glutathione-dependent formaldehyde- activating enzyme (gfa)"/>
    <property type="match status" value="1"/>
</dbReference>
<keyword evidence="3" id="KW-0862">Zinc</keyword>
<dbReference type="PROSITE" id="PS51891">
    <property type="entry name" value="CENP_V_GFA"/>
    <property type="match status" value="1"/>
</dbReference>
<dbReference type="AlphaFoldDB" id="A0AAE3VQF3"/>
<feature type="domain" description="CENP-V/GFA" evidence="5">
    <location>
        <begin position="1"/>
        <end position="92"/>
    </location>
</feature>
<evidence type="ECO:0000313" key="6">
    <source>
        <dbReference type="EMBL" id="MDQ0316280.1"/>
    </source>
</evidence>
<dbReference type="InterPro" id="IPR006913">
    <property type="entry name" value="CENP-V/GFA"/>
</dbReference>
<dbReference type="EMBL" id="JAUSUL010000002">
    <property type="protein sequence ID" value="MDQ0316280.1"/>
    <property type="molecule type" value="Genomic_DNA"/>
</dbReference>
<reference evidence="6" key="1">
    <citation type="submission" date="2023-07" db="EMBL/GenBank/DDBJ databases">
        <title>Genomic Encyclopedia of Type Strains, Phase IV (KMG-IV): sequencing the most valuable type-strain genomes for metagenomic binning, comparative biology and taxonomic classification.</title>
        <authorList>
            <person name="Goeker M."/>
        </authorList>
    </citation>
    <scope>NUCLEOTIDE SEQUENCE</scope>
    <source>
        <strain evidence="6">DSM 21202</strain>
    </source>
</reference>
<keyword evidence="7" id="KW-1185">Reference proteome</keyword>
<keyword evidence="2" id="KW-0479">Metal-binding</keyword>
<organism evidence="6 7">
    <name type="scientific">Amorphus orientalis</name>
    <dbReference type="NCBI Taxonomy" id="649198"/>
    <lineage>
        <taxon>Bacteria</taxon>
        <taxon>Pseudomonadati</taxon>
        <taxon>Pseudomonadota</taxon>
        <taxon>Alphaproteobacteria</taxon>
        <taxon>Hyphomicrobiales</taxon>
        <taxon>Amorphaceae</taxon>
        <taxon>Amorphus</taxon>
    </lineage>
</organism>
<dbReference type="GO" id="GO:0016846">
    <property type="term" value="F:carbon-sulfur lyase activity"/>
    <property type="evidence" value="ECO:0007669"/>
    <property type="project" value="InterPro"/>
</dbReference>
<evidence type="ECO:0000256" key="3">
    <source>
        <dbReference type="ARBA" id="ARBA00022833"/>
    </source>
</evidence>
<accession>A0AAE3VQF3</accession>
<evidence type="ECO:0000313" key="7">
    <source>
        <dbReference type="Proteomes" id="UP001229244"/>
    </source>
</evidence>
<evidence type="ECO:0000259" key="5">
    <source>
        <dbReference type="PROSITE" id="PS51891"/>
    </source>
</evidence>
<keyword evidence="4" id="KW-0456">Lyase</keyword>
<proteinExistence type="inferred from homology"/>
<dbReference type="GO" id="GO:0046872">
    <property type="term" value="F:metal ion binding"/>
    <property type="evidence" value="ECO:0007669"/>
    <property type="project" value="UniProtKB-KW"/>
</dbReference>
<protein>
    <recommendedName>
        <fullName evidence="5">CENP-V/GFA domain-containing protein</fullName>
    </recommendedName>
</protein>
<comment type="similarity">
    <text evidence="1">Belongs to the Gfa family.</text>
</comment>
<evidence type="ECO:0000256" key="4">
    <source>
        <dbReference type="ARBA" id="ARBA00023239"/>
    </source>
</evidence>
<dbReference type="PANTHER" id="PTHR33337">
    <property type="entry name" value="GFA DOMAIN-CONTAINING PROTEIN"/>
    <property type="match status" value="1"/>
</dbReference>
<dbReference type="PANTHER" id="PTHR33337:SF40">
    <property type="entry name" value="CENP-V_GFA DOMAIN-CONTAINING PROTEIN-RELATED"/>
    <property type="match status" value="1"/>
</dbReference>
<evidence type="ECO:0000256" key="1">
    <source>
        <dbReference type="ARBA" id="ARBA00005495"/>
    </source>
</evidence>
<dbReference type="SUPFAM" id="SSF51316">
    <property type="entry name" value="Mss4-like"/>
    <property type="match status" value="1"/>
</dbReference>
<dbReference type="Proteomes" id="UP001229244">
    <property type="component" value="Unassembled WGS sequence"/>
</dbReference>
<sequence>MWAAYCHCSDCRQATGAPVTLWVGFRAAEVTWTGAPQSRPGSAGGTRREWCGRCGSPIGYRDPTIPDDEIYLAIGTFDAPDRITPEAHAFWSTKLPYVTFDDGLPRHETFSRARKAAVN</sequence>
<dbReference type="Pfam" id="PF04828">
    <property type="entry name" value="GFA"/>
    <property type="match status" value="1"/>
</dbReference>
<name>A0AAE3VQF3_9HYPH</name>
<evidence type="ECO:0000256" key="2">
    <source>
        <dbReference type="ARBA" id="ARBA00022723"/>
    </source>
</evidence>